<keyword evidence="2" id="KW-1185">Reference proteome</keyword>
<accession>C0D2L2</accession>
<proteinExistence type="predicted"/>
<dbReference type="AlphaFoldDB" id="C0D2L2"/>
<dbReference type="Proteomes" id="UP000004756">
    <property type="component" value="Unassembled WGS sequence"/>
</dbReference>
<reference evidence="1 2" key="1">
    <citation type="submission" date="2009-01" db="EMBL/GenBank/DDBJ databases">
        <authorList>
            <person name="Fulton L."/>
            <person name="Clifton S."/>
            <person name="Fulton B."/>
            <person name="Xu J."/>
            <person name="Minx P."/>
            <person name="Pepin K.H."/>
            <person name="Johnson M."/>
            <person name="Bhonagiri V."/>
            <person name="Nash W.E."/>
            <person name="Mardis E.R."/>
            <person name="Wilson R.K."/>
        </authorList>
    </citation>
    <scope>NUCLEOTIDE SEQUENCE [LARGE SCALE GENOMIC DNA]</scope>
    <source>
        <strain evidence="1 2">DSM 15981</strain>
    </source>
</reference>
<evidence type="ECO:0000313" key="2">
    <source>
        <dbReference type="Proteomes" id="UP000004756"/>
    </source>
</evidence>
<evidence type="ECO:0000313" key="1">
    <source>
        <dbReference type="EMBL" id="EEG54440.1"/>
    </source>
</evidence>
<name>C0D2L2_9FIRM</name>
<dbReference type="HOGENOM" id="CLU_1452050_0_0_9"/>
<sequence>MVETSTSYSELLDGFPLLPLPGVDLAAHLIFFKDVFGGLLVAVDLPAAHALVIARPIADEAQDILRRIAQKQADLMGKFPLAPEPVDEVNHAAIGVFRHIAVFQKQCSGAVIGQIALQRMGPVGVNQSSAFANPKRQDANALGHQFLVQPAQVSRQILPAGAGAGKEISRLDSGQGGRTVTNQQIL</sequence>
<comment type="caution">
    <text evidence="1">The sequence shown here is derived from an EMBL/GenBank/DDBJ whole genome shotgun (WGS) entry which is preliminary data.</text>
</comment>
<reference evidence="1 2" key="2">
    <citation type="submission" date="2009-02" db="EMBL/GenBank/DDBJ databases">
        <title>Draft genome sequence of Clostridium asparagiforme (DSM 15981).</title>
        <authorList>
            <person name="Sudarsanam P."/>
            <person name="Ley R."/>
            <person name="Guruge J."/>
            <person name="Turnbaugh P.J."/>
            <person name="Mahowald M."/>
            <person name="Liep D."/>
            <person name="Gordon J."/>
        </authorList>
    </citation>
    <scope>NUCLEOTIDE SEQUENCE [LARGE SCALE GENOMIC DNA]</scope>
    <source>
        <strain evidence="1 2">DSM 15981</strain>
    </source>
</reference>
<protein>
    <submittedName>
        <fullName evidence="1">Uncharacterized protein</fullName>
    </submittedName>
</protein>
<gene>
    <name evidence="1" type="ORF">CLOSTASPAR_03501</name>
</gene>
<dbReference type="EMBL" id="ACCJ01000268">
    <property type="protein sequence ID" value="EEG54440.1"/>
    <property type="molecule type" value="Genomic_DNA"/>
</dbReference>
<organism evidence="1 2">
    <name type="scientific">[Clostridium] asparagiforme DSM 15981</name>
    <dbReference type="NCBI Taxonomy" id="518636"/>
    <lineage>
        <taxon>Bacteria</taxon>
        <taxon>Bacillati</taxon>
        <taxon>Bacillota</taxon>
        <taxon>Clostridia</taxon>
        <taxon>Lachnospirales</taxon>
        <taxon>Lachnospiraceae</taxon>
        <taxon>Enterocloster</taxon>
    </lineage>
</organism>